<keyword evidence="11" id="KW-0472">Membrane</keyword>
<evidence type="ECO:0000256" key="7">
    <source>
        <dbReference type="ARBA" id="ARBA00023012"/>
    </source>
</evidence>
<dbReference type="Gene3D" id="1.10.287.130">
    <property type="match status" value="1"/>
</dbReference>
<evidence type="ECO:0000256" key="2">
    <source>
        <dbReference type="ARBA" id="ARBA00004370"/>
    </source>
</evidence>
<keyword evidence="4 10" id="KW-0597">Phosphoprotein</keyword>
<dbReference type="SMART" id="SM00091">
    <property type="entry name" value="PAS"/>
    <property type="match status" value="1"/>
</dbReference>
<sequence length="858" mass="97090">MLMEQKTTGFQLKIMTRLNLLSIGIILVMTACVLGAGTVIISSILYRSQEQVLRLELDNAKQQIIQTLNRSGVRAASDMAANLYEQMRHKEGLKTVRLFVLENPDQRVIYHPMRPSGHRSTLEFVPRMFEQRDGSIEYVYQDMPSYAVFTTAPTVDWLIGISITKEEMFARKYEFLRTVGGITFIVLCLKALLIHLFGRRLLARIKATLDCVRRIENGDLTARITTISRHDELGLLQEGINAMGAKIEARTAAHLQAEHTLQENRALLQSILDNSTAVIFVKDLEGRYLLVNRRFCEVHHVTQDDILNKTVYDMFSIEQAAPIRAAEQQAIDNRSAVQVEDLIQQEDGLHTYLAVKYPLYDANGKPYAVCGISTDITEHKRAETDRQARETAEAANRAKSEFLATMSHELRTPLNAILGYAQLLQHDPEISKKQAECVEPIIHGGQHLLALINDLLDMAKIEARKFELYPTPLHLASFLKTVGDIIRVRVEEKSLLFIMDTAADLPAVIHADEKRLRQVLLNLLGNAVKFTDRGEVTLRVRCLSREKETAHLRFEITDTGIGIPAEQMGTLFQPFEQAGELRRRVGGTGLGLSISRQLVQLMGGDIHVESLPGTGSRFWFDIGLTEIETGQTCVPEEQTICGYEGPRRKILIVDDAAMYRLMFVNWLTAIGFDLCEARNGLEAIEQIRLQQPDLVIMDMVMPTMSGQDAIRRIRQIPEMESLPIIATSSNANREELDQSILAGASVFLAKPPDRDLLLDKLAECLGLNWIRTSKLHEVSSPKHPVVETLPPRSEIDVLHELARTGNMRAIREWCDYIDAFDSRYAPFTDHLRQLARNYQSRALLELVREYLQKESQHE</sequence>
<reference evidence="18" key="1">
    <citation type="submission" date="2016-10" db="EMBL/GenBank/DDBJ databases">
        <authorList>
            <person name="Varghese N."/>
            <person name="Submissions S."/>
        </authorList>
    </citation>
    <scope>NUCLEOTIDE SEQUENCE [LARGE SCALE GENOMIC DNA]</scope>
    <source>
        <strain evidence="18">DSM 6150</strain>
    </source>
</reference>
<dbReference type="SMART" id="SM00304">
    <property type="entry name" value="HAMP"/>
    <property type="match status" value="1"/>
</dbReference>
<evidence type="ECO:0000313" key="17">
    <source>
        <dbReference type="EMBL" id="SFN35691.1"/>
    </source>
</evidence>
<dbReference type="InterPro" id="IPR000700">
    <property type="entry name" value="PAS-assoc_C"/>
</dbReference>
<dbReference type="OrthoDB" id="9810730at2"/>
<evidence type="ECO:0000259" key="16">
    <source>
        <dbReference type="PROSITE" id="PS50885"/>
    </source>
</evidence>
<evidence type="ECO:0000259" key="13">
    <source>
        <dbReference type="PROSITE" id="PS50110"/>
    </source>
</evidence>
<dbReference type="Proteomes" id="UP000242869">
    <property type="component" value="Unassembled WGS sequence"/>
</dbReference>
<dbReference type="PROSITE" id="PS50113">
    <property type="entry name" value="PAC"/>
    <property type="match status" value="1"/>
</dbReference>
<comment type="subcellular location">
    <subcellularLocation>
        <location evidence="2">Membrane</location>
    </subcellularLocation>
</comment>
<evidence type="ECO:0000256" key="4">
    <source>
        <dbReference type="ARBA" id="ARBA00022553"/>
    </source>
</evidence>
<dbReference type="SUPFAM" id="SSF47384">
    <property type="entry name" value="Homodimeric domain of signal transducing histidine kinase"/>
    <property type="match status" value="1"/>
</dbReference>
<protein>
    <recommendedName>
        <fullName evidence="9">Virulence sensor protein BvgS</fullName>
        <ecNumber evidence="3">2.7.13.3</ecNumber>
    </recommendedName>
</protein>
<dbReference type="SUPFAM" id="SSF55874">
    <property type="entry name" value="ATPase domain of HSP90 chaperone/DNA topoisomerase II/histidine kinase"/>
    <property type="match status" value="1"/>
</dbReference>
<dbReference type="GO" id="GO:0000155">
    <property type="term" value="F:phosphorelay sensor kinase activity"/>
    <property type="evidence" value="ECO:0007669"/>
    <property type="project" value="InterPro"/>
</dbReference>
<organism evidence="17 18">
    <name type="scientific">Formivibrio citricus</name>
    <dbReference type="NCBI Taxonomy" id="83765"/>
    <lineage>
        <taxon>Bacteria</taxon>
        <taxon>Pseudomonadati</taxon>
        <taxon>Pseudomonadota</taxon>
        <taxon>Betaproteobacteria</taxon>
        <taxon>Neisseriales</taxon>
        <taxon>Chitinibacteraceae</taxon>
        <taxon>Formivibrio</taxon>
    </lineage>
</organism>
<dbReference type="InterPro" id="IPR011006">
    <property type="entry name" value="CheY-like_superfamily"/>
</dbReference>
<keyword evidence="7" id="KW-0902">Two-component regulatory system</keyword>
<evidence type="ECO:0000256" key="10">
    <source>
        <dbReference type="PROSITE-ProRule" id="PRU00169"/>
    </source>
</evidence>
<dbReference type="PROSITE" id="PS50885">
    <property type="entry name" value="HAMP"/>
    <property type="match status" value="1"/>
</dbReference>
<dbReference type="PROSITE" id="PS51257">
    <property type="entry name" value="PROKAR_LIPOPROTEIN"/>
    <property type="match status" value="1"/>
</dbReference>
<dbReference type="GO" id="GO:0016020">
    <property type="term" value="C:membrane"/>
    <property type="evidence" value="ECO:0007669"/>
    <property type="project" value="UniProtKB-SubCell"/>
</dbReference>
<feature type="domain" description="HAMP" evidence="16">
    <location>
        <begin position="199"/>
        <end position="252"/>
    </location>
</feature>
<dbReference type="InterPro" id="IPR036097">
    <property type="entry name" value="HisK_dim/P_sf"/>
</dbReference>
<keyword evidence="6" id="KW-0418">Kinase</keyword>
<dbReference type="Gene3D" id="3.30.450.20">
    <property type="entry name" value="PAS domain"/>
    <property type="match status" value="2"/>
</dbReference>
<dbReference type="CDD" id="cd16922">
    <property type="entry name" value="HATPase_EvgS-ArcB-TorS-like"/>
    <property type="match status" value="1"/>
</dbReference>
<dbReference type="EMBL" id="FOVE01000007">
    <property type="protein sequence ID" value="SFN35691.1"/>
    <property type="molecule type" value="Genomic_DNA"/>
</dbReference>
<dbReference type="Pfam" id="PF00672">
    <property type="entry name" value="HAMP"/>
    <property type="match status" value="1"/>
</dbReference>
<dbReference type="PROSITE" id="PS50109">
    <property type="entry name" value="HIS_KIN"/>
    <property type="match status" value="1"/>
</dbReference>
<dbReference type="FunFam" id="3.30.565.10:FF:000010">
    <property type="entry name" value="Sensor histidine kinase RcsC"/>
    <property type="match status" value="1"/>
</dbReference>
<dbReference type="InterPro" id="IPR005467">
    <property type="entry name" value="His_kinase_dom"/>
</dbReference>
<dbReference type="SUPFAM" id="SSF52172">
    <property type="entry name" value="CheY-like"/>
    <property type="match status" value="1"/>
</dbReference>
<evidence type="ECO:0000256" key="11">
    <source>
        <dbReference type="SAM" id="Phobius"/>
    </source>
</evidence>
<keyword evidence="11" id="KW-1133">Transmembrane helix</keyword>
<dbReference type="InterPro" id="IPR004358">
    <property type="entry name" value="Sig_transdc_His_kin-like_C"/>
</dbReference>
<dbReference type="STRING" id="83765.SAMN05660284_01307"/>
<dbReference type="InterPro" id="IPR003594">
    <property type="entry name" value="HATPase_dom"/>
</dbReference>
<dbReference type="PANTHER" id="PTHR45339">
    <property type="entry name" value="HYBRID SIGNAL TRANSDUCTION HISTIDINE KINASE J"/>
    <property type="match status" value="1"/>
</dbReference>
<dbReference type="InterPro" id="IPR035965">
    <property type="entry name" value="PAS-like_dom_sf"/>
</dbReference>
<dbReference type="AlphaFoldDB" id="A0A1I4YC88"/>
<dbReference type="PRINTS" id="PR00344">
    <property type="entry name" value="BCTRLSENSOR"/>
</dbReference>
<feature type="modified residue" description="4-aspartylphosphate" evidence="10">
    <location>
        <position position="698"/>
    </location>
</feature>
<evidence type="ECO:0000256" key="5">
    <source>
        <dbReference type="ARBA" id="ARBA00022679"/>
    </source>
</evidence>
<feature type="domain" description="PAS" evidence="14">
    <location>
        <begin position="264"/>
        <end position="334"/>
    </location>
</feature>
<keyword evidence="18" id="KW-1185">Reference proteome</keyword>
<dbReference type="InterPro" id="IPR000014">
    <property type="entry name" value="PAS"/>
</dbReference>
<dbReference type="Pfam" id="PF02518">
    <property type="entry name" value="HATPase_c"/>
    <property type="match status" value="1"/>
</dbReference>
<feature type="domain" description="PAC" evidence="15">
    <location>
        <begin position="337"/>
        <end position="388"/>
    </location>
</feature>
<evidence type="ECO:0000256" key="8">
    <source>
        <dbReference type="ARBA" id="ARBA00058004"/>
    </source>
</evidence>
<evidence type="ECO:0000256" key="1">
    <source>
        <dbReference type="ARBA" id="ARBA00000085"/>
    </source>
</evidence>
<dbReference type="SMART" id="SM00387">
    <property type="entry name" value="HATPase_c"/>
    <property type="match status" value="1"/>
</dbReference>
<accession>A0A1I4YC88</accession>
<dbReference type="CDD" id="cd00082">
    <property type="entry name" value="HisKA"/>
    <property type="match status" value="1"/>
</dbReference>
<dbReference type="Gene3D" id="3.40.50.2300">
    <property type="match status" value="1"/>
</dbReference>
<dbReference type="CDD" id="cd00130">
    <property type="entry name" value="PAS"/>
    <property type="match status" value="1"/>
</dbReference>
<evidence type="ECO:0000313" key="18">
    <source>
        <dbReference type="Proteomes" id="UP000242869"/>
    </source>
</evidence>
<dbReference type="SUPFAM" id="SSF158472">
    <property type="entry name" value="HAMP domain-like"/>
    <property type="match status" value="1"/>
</dbReference>
<evidence type="ECO:0000256" key="9">
    <source>
        <dbReference type="ARBA" id="ARBA00070152"/>
    </source>
</evidence>
<feature type="transmembrane region" description="Helical" evidence="11">
    <location>
        <begin position="175"/>
        <end position="197"/>
    </location>
</feature>
<dbReference type="NCBIfam" id="TIGR00229">
    <property type="entry name" value="sensory_box"/>
    <property type="match status" value="1"/>
</dbReference>
<dbReference type="InterPro" id="IPR003660">
    <property type="entry name" value="HAMP_dom"/>
</dbReference>
<dbReference type="InterPro" id="IPR003661">
    <property type="entry name" value="HisK_dim/P_dom"/>
</dbReference>
<dbReference type="Pfam" id="PF08448">
    <property type="entry name" value="PAS_4"/>
    <property type="match status" value="1"/>
</dbReference>
<evidence type="ECO:0000259" key="15">
    <source>
        <dbReference type="PROSITE" id="PS50113"/>
    </source>
</evidence>
<dbReference type="InterPro" id="IPR001789">
    <property type="entry name" value="Sig_transdc_resp-reg_receiver"/>
</dbReference>
<gene>
    <name evidence="17" type="ORF">SAMN05660284_01307</name>
</gene>
<dbReference type="Gene3D" id="3.30.565.10">
    <property type="entry name" value="Histidine kinase-like ATPase, C-terminal domain"/>
    <property type="match status" value="1"/>
</dbReference>
<dbReference type="PANTHER" id="PTHR45339:SF1">
    <property type="entry name" value="HYBRID SIGNAL TRANSDUCTION HISTIDINE KINASE J"/>
    <property type="match status" value="1"/>
</dbReference>
<dbReference type="PROSITE" id="PS50112">
    <property type="entry name" value="PAS"/>
    <property type="match status" value="1"/>
</dbReference>
<keyword evidence="11" id="KW-0812">Transmembrane</keyword>
<dbReference type="Gene3D" id="1.10.8.500">
    <property type="entry name" value="HAMP domain in histidine kinase"/>
    <property type="match status" value="1"/>
</dbReference>
<name>A0A1I4YC88_9NEIS</name>
<evidence type="ECO:0000259" key="14">
    <source>
        <dbReference type="PROSITE" id="PS50112"/>
    </source>
</evidence>
<dbReference type="CDD" id="cd06225">
    <property type="entry name" value="HAMP"/>
    <property type="match status" value="1"/>
</dbReference>
<dbReference type="Pfam" id="PF00072">
    <property type="entry name" value="Response_reg"/>
    <property type="match status" value="1"/>
</dbReference>
<evidence type="ECO:0000256" key="6">
    <source>
        <dbReference type="ARBA" id="ARBA00022777"/>
    </source>
</evidence>
<dbReference type="InterPro" id="IPR036890">
    <property type="entry name" value="HATPase_C_sf"/>
</dbReference>
<dbReference type="SMART" id="SM00448">
    <property type="entry name" value="REC"/>
    <property type="match status" value="1"/>
</dbReference>
<comment type="function">
    <text evidence="8">Member of the two-component regulatory system BvgS/BvgA. Phosphorylates BvgA via a four-step phosphorelay in response to environmental signals.</text>
</comment>
<evidence type="ECO:0000259" key="12">
    <source>
        <dbReference type="PROSITE" id="PS50109"/>
    </source>
</evidence>
<feature type="transmembrane region" description="Helical" evidence="11">
    <location>
        <begin position="20"/>
        <end position="46"/>
    </location>
</feature>
<comment type="catalytic activity">
    <reaction evidence="1">
        <text>ATP + protein L-histidine = ADP + protein N-phospho-L-histidine.</text>
        <dbReference type="EC" id="2.7.13.3"/>
    </reaction>
</comment>
<feature type="domain" description="Histidine kinase" evidence="12">
    <location>
        <begin position="405"/>
        <end position="626"/>
    </location>
</feature>
<evidence type="ECO:0000256" key="3">
    <source>
        <dbReference type="ARBA" id="ARBA00012438"/>
    </source>
</evidence>
<dbReference type="SUPFAM" id="SSF55785">
    <property type="entry name" value="PYP-like sensor domain (PAS domain)"/>
    <property type="match status" value="1"/>
</dbReference>
<dbReference type="InterPro" id="IPR013656">
    <property type="entry name" value="PAS_4"/>
</dbReference>
<dbReference type="EC" id="2.7.13.3" evidence="3"/>
<dbReference type="Pfam" id="PF00512">
    <property type="entry name" value="HisKA"/>
    <property type="match status" value="1"/>
</dbReference>
<dbReference type="SMART" id="SM00388">
    <property type="entry name" value="HisKA"/>
    <property type="match status" value="1"/>
</dbReference>
<proteinExistence type="predicted"/>
<keyword evidence="5" id="KW-0808">Transferase</keyword>
<dbReference type="PROSITE" id="PS50110">
    <property type="entry name" value="RESPONSE_REGULATORY"/>
    <property type="match status" value="1"/>
</dbReference>
<feature type="domain" description="Response regulatory" evidence="13">
    <location>
        <begin position="649"/>
        <end position="765"/>
    </location>
</feature>